<dbReference type="Pfam" id="PF12223">
    <property type="entry name" value="DUF3602"/>
    <property type="match status" value="1"/>
</dbReference>
<protein>
    <submittedName>
        <fullName evidence="2">Uncharacterized protein</fullName>
    </submittedName>
</protein>
<dbReference type="InterPro" id="IPR022024">
    <property type="entry name" value="DUF3602"/>
</dbReference>
<accession>A0A8H7W7S5</accession>
<feature type="region of interest" description="Disordered" evidence="1">
    <location>
        <begin position="143"/>
        <end position="170"/>
    </location>
</feature>
<dbReference type="EMBL" id="JAFJYH010000221">
    <property type="protein sequence ID" value="KAG4415453.1"/>
    <property type="molecule type" value="Genomic_DNA"/>
</dbReference>
<keyword evidence="3" id="KW-1185">Reference proteome</keyword>
<dbReference type="PANTHER" id="PTHR34693:SF2">
    <property type="entry name" value="DUF3602 DOMAIN-CONTAINING PROTEIN"/>
    <property type="match status" value="1"/>
</dbReference>
<dbReference type="Proteomes" id="UP000664132">
    <property type="component" value="Unassembled WGS sequence"/>
</dbReference>
<sequence>MSQTINDTTTLLNSTRHYTKSGIGGAGNIRKSTSTLTVPSAPRIIPTPSKGLFSTGIGGAGNSRSYEERASISFEESLARDSIRKLSVAGSYHHGIGGIGNRSSFVDSSASSSVESNGFLSSAMAMQSGADRVKGRVISFFGSSSSKRNSMVDEKDDASVDGRSSWAKEN</sequence>
<dbReference type="InterPro" id="IPR053203">
    <property type="entry name" value="Cisplatin_resist-associated"/>
</dbReference>
<feature type="region of interest" description="Disordered" evidence="1">
    <location>
        <begin position="22"/>
        <end position="42"/>
    </location>
</feature>
<proteinExistence type="predicted"/>
<evidence type="ECO:0000313" key="3">
    <source>
        <dbReference type="Proteomes" id="UP000664132"/>
    </source>
</evidence>
<feature type="compositionally biased region" description="Basic and acidic residues" evidence="1">
    <location>
        <begin position="150"/>
        <end position="170"/>
    </location>
</feature>
<dbReference type="AlphaFoldDB" id="A0A8H7W7S5"/>
<gene>
    <name evidence="2" type="ORF">IFR04_011386</name>
</gene>
<reference evidence="2" key="1">
    <citation type="submission" date="2021-02" db="EMBL/GenBank/DDBJ databases">
        <title>Genome sequence Cadophora malorum strain M34.</title>
        <authorList>
            <person name="Stefanovic E."/>
            <person name="Vu D."/>
            <person name="Scully C."/>
            <person name="Dijksterhuis J."/>
            <person name="Roader J."/>
            <person name="Houbraken J."/>
        </authorList>
    </citation>
    <scope>NUCLEOTIDE SEQUENCE</scope>
    <source>
        <strain evidence="2">M34</strain>
    </source>
</reference>
<comment type="caution">
    <text evidence="2">The sequence shown here is derived from an EMBL/GenBank/DDBJ whole genome shotgun (WGS) entry which is preliminary data.</text>
</comment>
<evidence type="ECO:0000256" key="1">
    <source>
        <dbReference type="SAM" id="MobiDB-lite"/>
    </source>
</evidence>
<organism evidence="2 3">
    <name type="scientific">Cadophora malorum</name>
    <dbReference type="NCBI Taxonomy" id="108018"/>
    <lineage>
        <taxon>Eukaryota</taxon>
        <taxon>Fungi</taxon>
        <taxon>Dikarya</taxon>
        <taxon>Ascomycota</taxon>
        <taxon>Pezizomycotina</taxon>
        <taxon>Leotiomycetes</taxon>
        <taxon>Helotiales</taxon>
        <taxon>Ploettnerulaceae</taxon>
        <taxon>Cadophora</taxon>
    </lineage>
</organism>
<dbReference type="PANTHER" id="PTHR34693">
    <property type="entry name" value="PROTEIN PAR32"/>
    <property type="match status" value="1"/>
</dbReference>
<dbReference type="OrthoDB" id="5424462at2759"/>
<evidence type="ECO:0000313" key="2">
    <source>
        <dbReference type="EMBL" id="KAG4415453.1"/>
    </source>
</evidence>
<name>A0A8H7W7S5_9HELO</name>